<dbReference type="AlphaFoldDB" id="A0A1Y2K7Q3"/>
<organism evidence="3 4">
    <name type="scientific">Magnetofaba australis IT-1</name>
    <dbReference type="NCBI Taxonomy" id="1434232"/>
    <lineage>
        <taxon>Bacteria</taxon>
        <taxon>Pseudomonadati</taxon>
        <taxon>Pseudomonadota</taxon>
        <taxon>Magnetococcia</taxon>
        <taxon>Magnetococcales</taxon>
        <taxon>Magnetococcaceae</taxon>
        <taxon>Magnetofaba</taxon>
    </lineage>
</organism>
<dbReference type="Gene3D" id="3.40.250.10">
    <property type="entry name" value="Rhodanese-like domain"/>
    <property type="match status" value="1"/>
</dbReference>
<protein>
    <submittedName>
        <fullName evidence="3">Putative rhodanese</fullName>
    </submittedName>
</protein>
<evidence type="ECO:0000313" key="3">
    <source>
        <dbReference type="EMBL" id="OSM06773.1"/>
    </source>
</evidence>
<evidence type="ECO:0000313" key="4">
    <source>
        <dbReference type="Proteomes" id="UP000194003"/>
    </source>
</evidence>
<feature type="signal peptide" evidence="1">
    <location>
        <begin position="1"/>
        <end position="16"/>
    </location>
</feature>
<name>A0A1Y2K7Q3_9PROT</name>
<proteinExistence type="predicted"/>
<dbReference type="InterPro" id="IPR001763">
    <property type="entry name" value="Rhodanese-like_dom"/>
</dbReference>
<reference evidence="3 4" key="1">
    <citation type="journal article" date="2016" name="BMC Genomics">
        <title>Combined genomic and structural analyses of a cultured magnetotactic bacterium reveals its niche adaptation to a dynamic environment.</title>
        <authorList>
            <person name="Araujo A.C."/>
            <person name="Morillo V."/>
            <person name="Cypriano J."/>
            <person name="Teixeira L.C."/>
            <person name="Leao P."/>
            <person name="Lyra S."/>
            <person name="Almeida L.G."/>
            <person name="Bazylinski D.A."/>
            <person name="Vasconcellos A.T."/>
            <person name="Abreu F."/>
            <person name="Lins U."/>
        </authorList>
    </citation>
    <scope>NUCLEOTIDE SEQUENCE [LARGE SCALE GENOMIC DNA]</scope>
    <source>
        <strain evidence="3 4">IT-1</strain>
    </source>
</reference>
<keyword evidence="4" id="KW-1185">Reference proteome</keyword>
<dbReference type="PROSITE" id="PS50206">
    <property type="entry name" value="RHODANESE_3"/>
    <property type="match status" value="1"/>
</dbReference>
<dbReference type="STRING" id="1434232.MAIT1_00365"/>
<dbReference type="EMBL" id="LVJN01000015">
    <property type="protein sequence ID" value="OSM06773.1"/>
    <property type="molecule type" value="Genomic_DNA"/>
</dbReference>
<sequence length="134" mass="14459">MCGVALLLGGASAAQAASAKEAARELISDYLMEATHTAGMVTVEQARGDLRGALFVDMREAPQYQASHIEGAIHKEWREALEDMDEIPDDRMVILYCGTGALSAQAGFAMRMLGKRNVLILRGGYEDWVKAGAK</sequence>
<feature type="chain" id="PRO_5012869933" evidence="1">
    <location>
        <begin position="17"/>
        <end position="134"/>
    </location>
</feature>
<dbReference type="InterPro" id="IPR050229">
    <property type="entry name" value="GlpE_sulfurtransferase"/>
</dbReference>
<comment type="caution">
    <text evidence="3">The sequence shown here is derived from an EMBL/GenBank/DDBJ whole genome shotgun (WGS) entry which is preliminary data.</text>
</comment>
<gene>
    <name evidence="3" type="ORF">MAIT1_00365</name>
</gene>
<dbReference type="PANTHER" id="PTHR43031">
    <property type="entry name" value="FAD-DEPENDENT OXIDOREDUCTASE"/>
    <property type="match status" value="1"/>
</dbReference>
<evidence type="ECO:0000259" key="2">
    <source>
        <dbReference type="PROSITE" id="PS50206"/>
    </source>
</evidence>
<dbReference type="CDD" id="cd00158">
    <property type="entry name" value="RHOD"/>
    <property type="match status" value="1"/>
</dbReference>
<dbReference type="Pfam" id="PF00581">
    <property type="entry name" value="Rhodanese"/>
    <property type="match status" value="1"/>
</dbReference>
<dbReference type="PANTHER" id="PTHR43031:SF7">
    <property type="entry name" value="NITRIC OXIDE REDUCTASE FLRD-NAD(+) REDUCTASE"/>
    <property type="match status" value="1"/>
</dbReference>
<keyword evidence="1" id="KW-0732">Signal</keyword>
<feature type="domain" description="Rhodanese" evidence="2">
    <location>
        <begin position="49"/>
        <end position="130"/>
    </location>
</feature>
<dbReference type="SUPFAM" id="SSF52821">
    <property type="entry name" value="Rhodanese/Cell cycle control phosphatase"/>
    <property type="match status" value="1"/>
</dbReference>
<evidence type="ECO:0000256" key="1">
    <source>
        <dbReference type="SAM" id="SignalP"/>
    </source>
</evidence>
<accession>A0A1Y2K7Q3</accession>
<dbReference type="Proteomes" id="UP000194003">
    <property type="component" value="Unassembled WGS sequence"/>
</dbReference>
<dbReference type="SMART" id="SM00450">
    <property type="entry name" value="RHOD"/>
    <property type="match status" value="1"/>
</dbReference>
<dbReference type="InterPro" id="IPR036873">
    <property type="entry name" value="Rhodanese-like_dom_sf"/>
</dbReference>